<reference evidence="2 3" key="1">
    <citation type="submission" date="2019-05" db="EMBL/GenBank/DDBJ databases">
        <title>Another draft genome of Portunus trituberculatus and its Hox gene families provides insights of decapod evolution.</title>
        <authorList>
            <person name="Jeong J.-H."/>
            <person name="Song I."/>
            <person name="Kim S."/>
            <person name="Choi T."/>
            <person name="Kim D."/>
            <person name="Ryu S."/>
            <person name="Kim W."/>
        </authorList>
    </citation>
    <scope>NUCLEOTIDE SEQUENCE [LARGE SCALE GENOMIC DNA]</scope>
    <source>
        <tissue evidence="2">Muscle</tissue>
    </source>
</reference>
<gene>
    <name evidence="2" type="ORF">E2C01_005790</name>
</gene>
<proteinExistence type="predicted"/>
<protein>
    <submittedName>
        <fullName evidence="2">Uncharacterized protein</fullName>
    </submittedName>
</protein>
<comment type="caution">
    <text evidence="2">The sequence shown here is derived from an EMBL/GenBank/DDBJ whole genome shotgun (WGS) entry which is preliminary data.</text>
</comment>
<dbReference type="Proteomes" id="UP000324222">
    <property type="component" value="Unassembled WGS sequence"/>
</dbReference>
<dbReference type="EMBL" id="VSRR010000256">
    <property type="protein sequence ID" value="MPC13071.1"/>
    <property type="molecule type" value="Genomic_DNA"/>
</dbReference>
<keyword evidence="1" id="KW-0812">Transmembrane</keyword>
<organism evidence="2 3">
    <name type="scientific">Portunus trituberculatus</name>
    <name type="common">Swimming crab</name>
    <name type="synonym">Neptunus trituberculatus</name>
    <dbReference type="NCBI Taxonomy" id="210409"/>
    <lineage>
        <taxon>Eukaryota</taxon>
        <taxon>Metazoa</taxon>
        <taxon>Ecdysozoa</taxon>
        <taxon>Arthropoda</taxon>
        <taxon>Crustacea</taxon>
        <taxon>Multicrustacea</taxon>
        <taxon>Malacostraca</taxon>
        <taxon>Eumalacostraca</taxon>
        <taxon>Eucarida</taxon>
        <taxon>Decapoda</taxon>
        <taxon>Pleocyemata</taxon>
        <taxon>Brachyura</taxon>
        <taxon>Eubrachyura</taxon>
        <taxon>Portunoidea</taxon>
        <taxon>Portunidae</taxon>
        <taxon>Portuninae</taxon>
        <taxon>Portunus</taxon>
    </lineage>
</organism>
<feature type="transmembrane region" description="Helical" evidence="1">
    <location>
        <begin position="52"/>
        <end position="69"/>
    </location>
</feature>
<evidence type="ECO:0000313" key="3">
    <source>
        <dbReference type="Proteomes" id="UP000324222"/>
    </source>
</evidence>
<keyword evidence="3" id="KW-1185">Reference proteome</keyword>
<accession>A0A5B7CVY9</accession>
<dbReference type="AlphaFoldDB" id="A0A5B7CVY9"/>
<keyword evidence="1" id="KW-1133">Transmembrane helix</keyword>
<evidence type="ECO:0000313" key="2">
    <source>
        <dbReference type="EMBL" id="MPC13071.1"/>
    </source>
</evidence>
<evidence type="ECO:0000256" key="1">
    <source>
        <dbReference type="SAM" id="Phobius"/>
    </source>
</evidence>
<sequence>MPAINNTGPEEVDTDLFFCFFFSLSPLPPLPKPLYPPDEYNLNPALEWDDEFTGIIAAVCGLTFLLLLLPASSGNTADKTVVLGTARQRVTAGAAWHSQTVIEYRL</sequence>
<name>A0A5B7CVY9_PORTR</name>
<keyword evidence="1" id="KW-0472">Membrane</keyword>